<dbReference type="AlphaFoldDB" id="A0A6J4PBJ8"/>
<gene>
    <name evidence="1" type="ORF">AVDCRST_MAG78-223</name>
</gene>
<feature type="non-terminal residue" evidence="1">
    <location>
        <position position="1"/>
    </location>
</feature>
<proteinExistence type="predicted"/>
<name>A0A6J4PBJ8_9ACTN</name>
<organism evidence="1">
    <name type="scientific">uncultured Rubrobacteraceae bacterium</name>
    <dbReference type="NCBI Taxonomy" id="349277"/>
    <lineage>
        <taxon>Bacteria</taxon>
        <taxon>Bacillati</taxon>
        <taxon>Actinomycetota</taxon>
        <taxon>Rubrobacteria</taxon>
        <taxon>Rubrobacterales</taxon>
        <taxon>Rubrobacteraceae</taxon>
        <taxon>environmental samples</taxon>
    </lineage>
</organism>
<dbReference type="EMBL" id="CADCVB010000014">
    <property type="protein sequence ID" value="CAA9408172.1"/>
    <property type="molecule type" value="Genomic_DNA"/>
</dbReference>
<reference evidence="1" key="1">
    <citation type="submission" date="2020-02" db="EMBL/GenBank/DDBJ databases">
        <authorList>
            <person name="Meier V. D."/>
        </authorList>
    </citation>
    <scope>NUCLEOTIDE SEQUENCE</scope>
    <source>
        <strain evidence="1">AVDCRST_MAG78</strain>
    </source>
</reference>
<evidence type="ECO:0000313" key="1">
    <source>
        <dbReference type="EMBL" id="CAA9408172.1"/>
    </source>
</evidence>
<accession>A0A6J4PBJ8</accession>
<sequence length="43" mass="4698">GTLARLVRQFPTSGGPLQTQGRRLFGLHAIRVHRCTAQALAKL</sequence>
<protein>
    <submittedName>
        <fullName evidence="1">Uncharacterized protein</fullName>
    </submittedName>
</protein>
<feature type="non-terminal residue" evidence="1">
    <location>
        <position position="43"/>
    </location>
</feature>